<feature type="compositionally biased region" description="Low complexity" evidence="1">
    <location>
        <begin position="9"/>
        <end position="19"/>
    </location>
</feature>
<evidence type="ECO:0000313" key="2">
    <source>
        <dbReference type="EMBL" id="CAA9532870.1"/>
    </source>
</evidence>
<feature type="non-terminal residue" evidence="2">
    <location>
        <position position="1"/>
    </location>
</feature>
<gene>
    <name evidence="2" type="ORF">AVDCRST_MAG67-4482</name>
</gene>
<reference evidence="2" key="1">
    <citation type="submission" date="2020-02" db="EMBL/GenBank/DDBJ databases">
        <authorList>
            <person name="Meier V. D."/>
        </authorList>
    </citation>
    <scope>NUCLEOTIDE SEQUENCE</scope>
    <source>
        <strain evidence="2">AVDCRST_MAG67</strain>
    </source>
</reference>
<dbReference type="AlphaFoldDB" id="A0A6J4TVS7"/>
<feature type="non-terminal residue" evidence="2">
    <location>
        <position position="40"/>
    </location>
</feature>
<accession>A0A6J4TVS7</accession>
<name>A0A6J4TVS7_9ACTN</name>
<protein>
    <submittedName>
        <fullName evidence="2">Uncharacterized protein</fullName>
    </submittedName>
</protein>
<proteinExistence type="predicted"/>
<feature type="region of interest" description="Disordered" evidence="1">
    <location>
        <begin position="1"/>
        <end position="40"/>
    </location>
</feature>
<dbReference type="EMBL" id="CADCVQ010000176">
    <property type="protein sequence ID" value="CAA9532870.1"/>
    <property type="molecule type" value="Genomic_DNA"/>
</dbReference>
<sequence>GPACGRGAGVPAAAAPTGARARRAALRGYPGRSRTPTRPM</sequence>
<organism evidence="2">
    <name type="scientific">uncultured Solirubrobacteraceae bacterium</name>
    <dbReference type="NCBI Taxonomy" id="1162706"/>
    <lineage>
        <taxon>Bacteria</taxon>
        <taxon>Bacillati</taxon>
        <taxon>Actinomycetota</taxon>
        <taxon>Thermoleophilia</taxon>
        <taxon>Solirubrobacterales</taxon>
        <taxon>Solirubrobacteraceae</taxon>
        <taxon>environmental samples</taxon>
    </lineage>
</organism>
<evidence type="ECO:0000256" key="1">
    <source>
        <dbReference type="SAM" id="MobiDB-lite"/>
    </source>
</evidence>